<proteinExistence type="inferred from homology"/>
<evidence type="ECO:0000256" key="3">
    <source>
        <dbReference type="ARBA" id="ARBA00022500"/>
    </source>
</evidence>
<dbReference type="Pfam" id="PF00672">
    <property type="entry name" value="HAMP"/>
    <property type="match status" value="1"/>
</dbReference>
<evidence type="ECO:0000256" key="4">
    <source>
        <dbReference type="ARBA" id="ARBA00022692"/>
    </source>
</evidence>
<dbReference type="GO" id="GO:0007165">
    <property type="term" value="P:signal transduction"/>
    <property type="evidence" value="ECO:0007669"/>
    <property type="project" value="UniProtKB-KW"/>
</dbReference>
<accession>A0A075LT63</accession>
<dbReference type="SMART" id="SM00304">
    <property type="entry name" value="HAMP"/>
    <property type="match status" value="2"/>
</dbReference>
<dbReference type="CDD" id="cd11386">
    <property type="entry name" value="MCP_signal"/>
    <property type="match status" value="1"/>
</dbReference>
<evidence type="ECO:0000256" key="7">
    <source>
        <dbReference type="ARBA" id="ARBA00023224"/>
    </source>
</evidence>
<sequence length="737" mass="80799">MNLTRKISLVLVGSIIIVILIFAVGTFYTTNSVGNDIKAKLDIEGQKAAKEEALAVTTVITDTFSAFFGKIEGIGNIARYDAENAYLASVTDSQLNQSLMERFKVLANAEPQISSIYFGREKDGLMIIYPAQELPKGYDPRIRPWYKDAVAAGKSIWTEPYKDASTGKWVITYAIPVYQNGELIGVVGIDVFVSTLIDNTNSIKLGNSGYIAIADQNGLVIVHPNEKYVNTLNIYKEESLKPLANAIKNNETGAVVYSFEGVEKLAAFSRIPQTGWVVFSIVPLNELTASYTEIASDMTSNLEKNSFYLIIIALLLGTAITFAGYTLSRSALKPLRDLNDVAMLLSESKFKKSAEELKKLSYKEKDEIGALVEAFNAISKNVVETLDDIIKALERLADGDLSQEVALEAKGELKNAVRSINKTIATLRELIKEITEQSAILEERANSLAQVAMDVTEAVNQVNEAIQQVSMEAQRQQENIDQISKASKLMEDITVKGVNSLKEFELATNEVVNIANEGKKKGEESAMQIQNIQETMRLIESTVNKVSEMSKNIGEITNVITSIAEQTNLLALNAAIEAARAGEAGRGFAVVAQEIRKLAEESKKAADNIKGIIDNMRKDMEDAVSATKNGVQVVDTSVETLKETIEYLSNIAELIQESQKELAKVKESMFKIQEEAKEISSALEDLGTSAEETTASAEEVSSAAEEQTAAMEELKKNAEELKNVVEELRNSVLVFKL</sequence>
<dbReference type="InterPro" id="IPR004089">
    <property type="entry name" value="MCPsignal_dom"/>
</dbReference>
<dbReference type="SMART" id="SM00283">
    <property type="entry name" value="MA"/>
    <property type="match status" value="1"/>
</dbReference>
<evidence type="ECO:0000256" key="9">
    <source>
        <dbReference type="PROSITE-ProRule" id="PRU00284"/>
    </source>
</evidence>
<feature type="region of interest" description="Disordered" evidence="11">
    <location>
        <begin position="685"/>
        <end position="710"/>
    </location>
</feature>
<dbReference type="Pfam" id="PF02743">
    <property type="entry name" value="dCache_1"/>
    <property type="match status" value="1"/>
</dbReference>
<dbReference type="RefSeq" id="WP_048164881.1">
    <property type="nucleotide sequence ID" value="NZ_CP006019.1"/>
</dbReference>
<dbReference type="SUPFAM" id="SSF58104">
    <property type="entry name" value="Methyl-accepting chemotaxis protein (MCP) signaling domain"/>
    <property type="match status" value="1"/>
</dbReference>
<reference evidence="15 16" key="2">
    <citation type="journal article" date="2015" name="Genome Announc.">
        <title>Complete Genome Sequence of Hyperthermophilic Piezophilic Archaeon Palaeococcus pacificus DY20341T, Isolated from Deep-Sea Hydrothermal Sediments.</title>
        <authorList>
            <person name="Zeng X."/>
            <person name="Jebbar M."/>
            <person name="Shao Z."/>
        </authorList>
    </citation>
    <scope>NUCLEOTIDE SEQUENCE [LARGE SCALE GENOMIC DNA]</scope>
    <source>
        <strain evidence="15 16">DY20341</strain>
    </source>
</reference>
<dbReference type="STRING" id="1343739.PAP_04500"/>
<evidence type="ECO:0000256" key="8">
    <source>
        <dbReference type="ARBA" id="ARBA00029447"/>
    </source>
</evidence>
<dbReference type="InterPro" id="IPR003660">
    <property type="entry name" value="HAMP_dom"/>
</dbReference>
<dbReference type="EMBL" id="CP006019">
    <property type="protein sequence ID" value="AIF69311.1"/>
    <property type="molecule type" value="Genomic_DNA"/>
</dbReference>
<dbReference type="GO" id="GO:0005886">
    <property type="term" value="C:plasma membrane"/>
    <property type="evidence" value="ECO:0007669"/>
    <property type="project" value="UniProtKB-SubCell"/>
</dbReference>
<dbReference type="Gene3D" id="3.30.450.20">
    <property type="entry name" value="PAS domain"/>
    <property type="match status" value="2"/>
</dbReference>
<keyword evidence="10" id="KW-0175">Coiled coil</keyword>
<dbReference type="CDD" id="cd12912">
    <property type="entry name" value="PDC2_MCP_like"/>
    <property type="match status" value="1"/>
</dbReference>
<feature type="coiled-coil region" evidence="10">
    <location>
        <begin position="417"/>
        <end position="486"/>
    </location>
</feature>
<dbReference type="PANTHER" id="PTHR32089:SF112">
    <property type="entry name" value="LYSOZYME-LIKE PROTEIN-RELATED"/>
    <property type="match status" value="1"/>
</dbReference>
<keyword evidence="16" id="KW-1185">Reference proteome</keyword>
<evidence type="ECO:0000256" key="5">
    <source>
        <dbReference type="ARBA" id="ARBA00022989"/>
    </source>
</evidence>
<comment type="subcellular location">
    <subcellularLocation>
        <location evidence="1">Cell membrane</location>
        <topology evidence="1">Multi-pass membrane protein</topology>
    </subcellularLocation>
</comment>
<dbReference type="KEGG" id="ppac:PAP_04500"/>
<keyword evidence="4 12" id="KW-0812">Transmembrane</keyword>
<keyword evidence="5 12" id="KW-1133">Transmembrane helix</keyword>
<dbReference type="Proteomes" id="UP000027981">
    <property type="component" value="Chromosome"/>
</dbReference>
<feature type="transmembrane region" description="Helical" evidence="12">
    <location>
        <begin position="7"/>
        <end position="28"/>
    </location>
</feature>
<comment type="similarity">
    <text evidence="8">Belongs to the methyl-accepting chemotaxis (MCP) protein family.</text>
</comment>
<gene>
    <name evidence="15" type="ORF">PAP_04500</name>
</gene>
<evidence type="ECO:0000259" key="13">
    <source>
        <dbReference type="PROSITE" id="PS50111"/>
    </source>
</evidence>
<name>A0A075LT63_9EURY</name>
<dbReference type="HOGENOM" id="CLU_000445_107_19_2"/>
<dbReference type="CDD" id="cd12913">
    <property type="entry name" value="PDC1_MCP_like"/>
    <property type="match status" value="1"/>
</dbReference>
<keyword evidence="3" id="KW-0145">Chemotaxis</keyword>
<evidence type="ECO:0000259" key="14">
    <source>
        <dbReference type="PROSITE" id="PS50885"/>
    </source>
</evidence>
<dbReference type="SUPFAM" id="SSF103190">
    <property type="entry name" value="Sensory domain-like"/>
    <property type="match status" value="1"/>
</dbReference>
<dbReference type="PROSITE" id="PS50885">
    <property type="entry name" value="HAMP"/>
    <property type="match status" value="1"/>
</dbReference>
<dbReference type="GeneID" id="24842025"/>
<evidence type="ECO:0000313" key="15">
    <source>
        <dbReference type="EMBL" id="AIF69311.1"/>
    </source>
</evidence>
<evidence type="ECO:0000256" key="6">
    <source>
        <dbReference type="ARBA" id="ARBA00023136"/>
    </source>
</evidence>
<dbReference type="Gene3D" id="1.10.287.950">
    <property type="entry name" value="Methyl-accepting chemotaxis protein"/>
    <property type="match status" value="1"/>
</dbReference>
<feature type="transmembrane region" description="Helical" evidence="12">
    <location>
        <begin position="307"/>
        <end position="327"/>
    </location>
</feature>
<dbReference type="PANTHER" id="PTHR32089">
    <property type="entry name" value="METHYL-ACCEPTING CHEMOTAXIS PROTEIN MCPB"/>
    <property type="match status" value="1"/>
</dbReference>
<keyword evidence="7 9" id="KW-0807">Transducer</keyword>
<dbReference type="InterPro" id="IPR029151">
    <property type="entry name" value="Sensor-like_sf"/>
</dbReference>
<dbReference type="Gene3D" id="6.10.340.10">
    <property type="match status" value="1"/>
</dbReference>
<dbReference type="GO" id="GO:0006935">
    <property type="term" value="P:chemotaxis"/>
    <property type="evidence" value="ECO:0007669"/>
    <property type="project" value="UniProtKB-KW"/>
</dbReference>
<dbReference type="AlphaFoldDB" id="A0A075LT63"/>
<evidence type="ECO:0000256" key="1">
    <source>
        <dbReference type="ARBA" id="ARBA00004651"/>
    </source>
</evidence>
<keyword evidence="2" id="KW-1003">Cell membrane</keyword>
<dbReference type="InterPro" id="IPR033479">
    <property type="entry name" value="dCache_1"/>
</dbReference>
<protein>
    <recommendedName>
        <fullName evidence="17">Methyl-accepting chemotaxis protein</fullName>
    </recommendedName>
</protein>
<dbReference type="OrthoDB" id="342253at2157"/>
<evidence type="ECO:0000256" key="11">
    <source>
        <dbReference type="SAM" id="MobiDB-lite"/>
    </source>
</evidence>
<evidence type="ECO:0000256" key="12">
    <source>
        <dbReference type="SAM" id="Phobius"/>
    </source>
</evidence>
<keyword evidence="6 12" id="KW-0472">Membrane</keyword>
<evidence type="ECO:0000313" key="16">
    <source>
        <dbReference type="Proteomes" id="UP000027981"/>
    </source>
</evidence>
<evidence type="ECO:0000256" key="2">
    <source>
        <dbReference type="ARBA" id="ARBA00022475"/>
    </source>
</evidence>
<evidence type="ECO:0000256" key="10">
    <source>
        <dbReference type="SAM" id="Coils"/>
    </source>
</evidence>
<dbReference type="Pfam" id="PF00015">
    <property type="entry name" value="MCPsignal"/>
    <property type="match status" value="1"/>
</dbReference>
<dbReference type="PROSITE" id="PS50111">
    <property type="entry name" value="CHEMOTAXIS_TRANSDUC_2"/>
    <property type="match status" value="1"/>
</dbReference>
<evidence type="ECO:0008006" key="17">
    <source>
        <dbReference type="Google" id="ProtNLM"/>
    </source>
</evidence>
<reference evidence="16" key="1">
    <citation type="submission" date="2013-06" db="EMBL/GenBank/DDBJ databases">
        <title>Complete Genome Sequence of Hyperthermophilic Palaeococcus pacificus DY20341T, Isolated from a Deep-Sea Hydrothermal Sediments.</title>
        <authorList>
            <person name="Zeng X."/>
            <person name="Shao Z."/>
        </authorList>
    </citation>
    <scope>NUCLEOTIDE SEQUENCE [LARGE SCALE GENOMIC DNA]</scope>
    <source>
        <strain evidence="16">DY20341</strain>
    </source>
</reference>
<feature type="domain" description="Methyl-accepting transducer" evidence="13">
    <location>
        <begin position="451"/>
        <end position="701"/>
    </location>
</feature>
<dbReference type="eggNOG" id="arCOG02362">
    <property type="taxonomic scope" value="Archaea"/>
</dbReference>
<feature type="domain" description="HAMP" evidence="14">
    <location>
        <begin position="380"/>
        <end position="432"/>
    </location>
</feature>
<feature type="compositionally biased region" description="Low complexity" evidence="11">
    <location>
        <begin position="688"/>
        <end position="710"/>
    </location>
</feature>
<organism evidence="15 16">
    <name type="scientific">Palaeococcus pacificus DY20341</name>
    <dbReference type="NCBI Taxonomy" id="1343739"/>
    <lineage>
        <taxon>Archaea</taxon>
        <taxon>Methanobacteriati</taxon>
        <taxon>Methanobacteriota</taxon>
        <taxon>Thermococci</taxon>
        <taxon>Thermococcales</taxon>
        <taxon>Thermococcaceae</taxon>
        <taxon>Palaeococcus</taxon>
    </lineage>
</organism>